<keyword evidence="5" id="KW-1185">Reference proteome</keyword>
<accession>A3U6V3</accession>
<dbReference type="EMBL" id="CP002046">
    <property type="protein sequence ID" value="EAP87970.1"/>
    <property type="molecule type" value="Genomic_DNA"/>
</dbReference>
<dbReference type="GeneID" id="89452673"/>
<feature type="signal peptide" evidence="2">
    <location>
        <begin position="1"/>
        <end position="17"/>
    </location>
</feature>
<dbReference type="Pfam" id="PF08309">
    <property type="entry name" value="LVIVD"/>
    <property type="match status" value="2"/>
</dbReference>
<dbReference type="SUPFAM" id="SSF51004">
    <property type="entry name" value="C-terminal (heme d1) domain of cytochrome cd1-nitrite reductase"/>
    <property type="match status" value="1"/>
</dbReference>
<protein>
    <recommendedName>
        <fullName evidence="3">Secretion system C-terminal sorting domain-containing protein</fullName>
    </recommendedName>
</protein>
<keyword evidence="1 2" id="KW-0732">Signal</keyword>
<feature type="chain" id="PRO_5002659862" description="Secretion system C-terminal sorting domain-containing protein" evidence="2">
    <location>
        <begin position="18"/>
        <end position="469"/>
    </location>
</feature>
<proteinExistence type="predicted"/>
<evidence type="ECO:0000313" key="5">
    <source>
        <dbReference type="Proteomes" id="UP000002297"/>
    </source>
</evidence>
<dbReference type="PANTHER" id="PTHR38787:SF3">
    <property type="entry name" value="REGULATORY P DOMAIN-CONTAINING PROTEIN"/>
    <property type="match status" value="1"/>
</dbReference>
<sequence>MKHLLLSLFFISCLSFSQTPCENGFAGIYPCSGYDLVSEISLSTLSATASLANDSWGWTDPDTGNEYAIVGLSNGTAFIDISDPVNPEHLGTLPTQTFNSSWRDVKVYNNHAFIVSEAANHGMQVFDLTKLRNVNISTFLFADAVYSEFGNAHNIVINEDSGYAYAVGTNTFNGGPHFINIQDPQNPVAAGGFAMDDYSHDAQVVTYNGPDTEHVGKEILIGSNASIVSIVDISDKSNPVSISTTSYGQVGYTHQGWFTEDQRYFILGDELDETEVGFNTRTIVYDLNDLDNPVIHFEYFGPTSAIDHNGYVNGDNFYLANYRAGVRVLDVSNIAAGEMTEIGFFDTYLANDSANFNGAWNVYPYFESGNILISDIERGFVLIKKSEEVLNVSEVDNEETFNIYPNPTTNYLKISSNNALSSIEVYNVLGEMVLQETTSLKEYTLNVEHLSQGVYVLNINGKATKFIKS</sequence>
<dbReference type="PANTHER" id="PTHR38787">
    <property type="entry name" value="REGULATORY P DOMAIN-CONTAINING PROTEIN"/>
    <property type="match status" value="1"/>
</dbReference>
<dbReference type="InterPro" id="IPR013211">
    <property type="entry name" value="LVIVD"/>
</dbReference>
<dbReference type="NCBIfam" id="TIGR04312">
    <property type="entry name" value="choice_anch_B"/>
    <property type="match status" value="1"/>
</dbReference>
<dbReference type="STRING" id="216432.CA2559_04405"/>
<dbReference type="HOGENOM" id="CLU_031217_1_0_10"/>
<dbReference type="NCBIfam" id="TIGR04183">
    <property type="entry name" value="Por_Secre_tail"/>
    <property type="match status" value="1"/>
</dbReference>
<dbReference type="OrthoDB" id="9815940at2"/>
<dbReference type="InterPro" id="IPR011048">
    <property type="entry name" value="Haem_d1_sf"/>
</dbReference>
<dbReference type="Pfam" id="PF18962">
    <property type="entry name" value="Por_Secre_tail"/>
    <property type="match status" value="1"/>
</dbReference>
<gene>
    <name evidence="4" type="ordered locus">CA2559_04405</name>
</gene>
<dbReference type="InterPro" id="IPR027589">
    <property type="entry name" value="Choice_anch_B"/>
</dbReference>
<evidence type="ECO:0000256" key="2">
    <source>
        <dbReference type="SAM" id="SignalP"/>
    </source>
</evidence>
<organism evidence="4 5">
    <name type="scientific">Croceibacter atlanticus (strain ATCC BAA-628 / JCM 21780 / CIP 108009 / IAM 15332 / KCTC 12090 / HTCC2559)</name>
    <dbReference type="NCBI Taxonomy" id="216432"/>
    <lineage>
        <taxon>Bacteria</taxon>
        <taxon>Pseudomonadati</taxon>
        <taxon>Bacteroidota</taxon>
        <taxon>Flavobacteriia</taxon>
        <taxon>Flavobacteriales</taxon>
        <taxon>Flavobacteriaceae</taxon>
        <taxon>Croceibacter</taxon>
    </lineage>
</organism>
<dbReference type="InterPro" id="IPR026444">
    <property type="entry name" value="Secre_tail"/>
</dbReference>
<dbReference type="eggNOG" id="COG5276">
    <property type="taxonomic scope" value="Bacteria"/>
</dbReference>
<dbReference type="KEGG" id="cat:CA2559_04405"/>
<name>A3U6V3_CROAH</name>
<dbReference type="RefSeq" id="WP_013186646.1">
    <property type="nucleotide sequence ID" value="NC_014230.1"/>
</dbReference>
<reference evidence="4 5" key="1">
    <citation type="journal article" date="2010" name="J. Bacteriol.">
        <title>The complete genome sequence of Croceibacter atlanticus HTCC2559T.</title>
        <authorList>
            <person name="Oh H.M."/>
            <person name="Kang I."/>
            <person name="Ferriera S."/>
            <person name="Giovannoni S.J."/>
            <person name="Cho J.C."/>
        </authorList>
    </citation>
    <scope>NUCLEOTIDE SEQUENCE [LARGE SCALE GENOMIC DNA]</scope>
    <source>
        <strain evidence="5">ATCC BAA-628 / HTCC2559 / KCTC 12090</strain>
    </source>
</reference>
<dbReference type="GO" id="GO:0005576">
    <property type="term" value="C:extracellular region"/>
    <property type="evidence" value="ECO:0007669"/>
    <property type="project" value="TreeGrafter"/>
</dbReference>
<evidence type="ECO:0000313" key="4">
    <source>
        <dbReference type="EMBL" id="EAP87970.1"/>
    </source>
</evidence>
<evidence type="ECO:0000259" key="3">
    <source>
        <dbReference type="Pfam" id="PF18962"/>
    </source>
</evidence>
<feature type="domain" description="Secretion system C-terminal sorting" evidence="3">
    <location>
        <begin position="403"/>
        <end position="467"/>
    </location>
</feature>
<evidence type="ECO:0000256" key="1">
    <source>
        <dbReference type="ARBA" id="ARBA00022729"/>
    </source>
</evidence>
<dbReference type="Proteomes" id="UP000002297">
    <property type="component" value="Chromosome"/>
</dbReference>
<dbReference type="AlphaFoldDB" id="A3U6V3"/>